<dbReference type="OrthoDB" id="9814088at2"/>
<evidence type="ECO:0000313" key="1">
    <source>
        <dbReference type="EMBL" id="SMY09845.1"/>
    </source>
</evidence>
<gene>
    <name evidence="1" type="ORF">LOM8899_04017</name>
</gene>
<dbReference type="EMBL" id="FXZK01000013">
    <property type="protein sequence ID" value="SMY09845.1"/>
    <property type="molecule type" value="Genomic_DNA"/>
</dbReference>
<dbReference type="AlphaFoldDB" id="A0A238LKD6"/>
<protein>
    <submittedName>
        <fullName evidence="1">Uncharacterized protein</fullName>
    </submittedName>
</protein>
<sequence length="93" mass="10715">MFEAAQADEVSKGHSGDIILFWIYQGNHKIERVVLIPPFSREKEPYKDLITSLATYRLAFGQPRQDELISLFSGMDDDFIQELSELQISLRPN</sequence>
<organism evidence="1 2">
    <name type="scientific">Flavimaricola marinus</name>
    <dbReference type="NCBI Taxonomy" id="1819565"/>
    <lineage>
        <taxon>Bacteria</taxon>
        <taxon>Pseudomonadati</taxon>
        <taxon>Pseudomonadota</taxon>
        <taxon>Alphaproteobacteria</taxon>
        <taxon>Rhodobacterales</taxon>
        <taxon>Paracoccaceae</taxon>
        <taxon>Flavimaricola</taxon>
    </lineage>
</organism>
<proteinExistence type="predicted"/>
<dbReference type="Proteomes" id="UP000201613">
    <property type="component" value="Unassembled WGS sequence"/>
</dbReference>
<accession>A0A238LKD6</accession>
<reference evidence="1 2" key="1">
    <citation type="submission" date="2017-05" db="EMBL/GenBank/DDBJ databases">
        <authorList>
            <person name="Song R."/>
            <person name="Chenine A.L."/>
            <person name="Ruprecht R.M."/>
        </authorList>
    </citation>
    <scope>NUCLEOTIDE SEQUENCE [LARGE SCALE GENOMIC DNA]</scope>
    <source>
        <strain evidence="1 2">CECT 8899</strain>
    </source>
</reference>
<evidence type="ECO:0000313" key="2">
    <source>
        <dbReference type="Proteomes" id="UP000201613"/>
    </source>
</evidence>
<name>A0A238LKD6_9RHOB</name>
<keyword evidence="2" id="KW-1185">Reference proteome</keyword>